<keyword evidence="1" id="KW-0479">Metal-binding</keyword>
<gene>
    <name evidence="4" type="ORF">Q5P01_022924</name>
</gene>
<dbReference type="InterPro" id="IPR032567">
    <property type="entry name" value="RTL1-rel"/>
</dbReference>
<keyword evidence="1" id="KW-0863">Zinc-finger</keyword>
<sequence>MDSAGNQNWKIQIEDQLTSNADKLNTLMAQVQSLNKQLSQLHISPPSSGSPPPAPVVTVANEPVIPTPERYAGEPESCRSFLVQCEIQFKLRPSSFPTEESRFRTLATLSGWNETALFHMFYRGLSEKIKDAMAARDLPRTLNELMDLAFRIDRRLRERVRERQLNRPLPTYRPVPSFHSSPRVVPEPPSTIPAARGEQPEPMQIGRTRLSAEEREHRFRNNLCLYCGGAGHRVSSCPVKDSAQQSRGGRC</sequence>
<dbReference type="PANTHER" id="PTHR15503">
    <property type="entry name" value="LDOC1 RELATED"/>
    <property type="match status" value="1"/>
</dbReference>
<dbReference type="PANTHER" id="PTHR15503:SF36">
    <property type="entry name" value="RETROTRANSPOSON GAG-LIKE PROTEIN 5"/>
    <property type="match status" value="1"/>
</dbReference>
<evidence type="ECO:0000313" key="5">
    <source>
        <dbReference type="Proteomes" id="UP001187415"/>
    </source>
</evidence>
<dbReference type="GO" id="GO:0008270">
    <property type="term" value="F:zinc ion binding"/>
    <property type="evidence" value="ECO:0007669"/>
    <property type="project" value="UniProtKB-KW"/>
</dbReference>
<dbReference type="SUPFAM" id="SSF57756">
    <property type="entry name" value="Retrovirus zinc finger-like domains"/>
    <property type="match status" value="1"/>
</dbReference>
<evidence type="ECO:0000259" key="3">
    <source>
        <dbReference type="PROSITE" id="PS50158"/>
    </source>
</evidence>
<dbReference type="AlphaFoldDB" id="A0AA88LRZ5"/>
<dbReference type="InterPro" id="IPR001878">
    <property type="entry name" value="Znf_CCHC"/>
</dbReference>
<dbReference type="Proteomes" id="UP001187415">
    <property type="component" value="Unassembled WGS sequence"/>
</dbReference>
<evidence type="ECO:0000256" key="2">
    <source>
        <dbReference type="SAM" id="MobiDB-lite"/>
    </source>
</evidence>
<accession>A0AA88LRZ5</accession>
<dbReference type="PROSITE" id="PS50158">
    <property type="entry name" value="ZF_CCHC"/>
    <property type="match status" value="1"/>
</dbReference>
<comment type="caution">
    <text evidence="4">The sequence shown here is derived from an EMBL/GenBank/DDBJ whole genome shotgun (WGS) entry which is preliminary data.</text>
</comment>
<protein>
    <recommendedName>
        <fullName evidence="3">CCHC-type domain-containing protein</fullName>
    </recommendedName>
</protein>
<dbReference type="EMBL" id="JAUPFM010000018">
    <property type="protein sequence ID" value="KAK2822859.1"/>
    <property type="molecule type" value="Genomic_DNA"/>
</dbReference>
<evidence type="ECO:0000256" key="1">
    <source>
        <dbReference type="PROSITE-ProRule" id="PRU00047"/>
    </source>
</evidence>
<organism evidence="4 5">
    <name type="scientific">Channa striata</name>
    <name type="common">Snakehead murrel</name>
    <name type="synonym">Ophicephalus striatus</name>
    <dbReference type="NCBI Taxonomy" id="64152"/>
    <lineage>
        <taxon>Eukaryota</taxon>
        <taxon>Metazoa</taxon>
        <taxon>Chordata</taxon>
        <taxon>Craniata</taxon>
        <taxon>Vertebrata</taxon>
        <taxon>Euteleostomi</taxon>
        <taxon>Actinopterygii</taxon>
        <taxon>Neopterygii</taxon>
        <taxon>Teleostei</taxon>
        <taxon>Neoteleostei</taxon>
        <taxon>Acanthomorphata</taxon>
        <taxon>Anabantaria</taxon>
        <taxon>Anabantiformes</taxon>
        <taxon>Channoidei</taxon>
        <taxon>Channidae</taxon>
        <taxon>Channa</taxon>
    </lineage>
</organism>
<keyword evidence="1" id="KW-0862">Zinc</keyword>
<evidence type="ECO:0000313" key="4">
    <source>
        <dbReference type="EMBL" id="KAK2822859.1"/>
    </source>
</evidence>
<dbReference type="InterPro" id="IPR036875">
    <property type="entry name" value="Znf_CCHC_sf"/>
</dbReference>
<feature type="domain" description="CCHC-type" evidence="3">
    <location>
        <begin position="224"/>
        <end position="238"/>
    </location>
</feature>
<dbReference type="GO" id="GO:0003676">
    <property type="term" value="F:nucleic acid binding"/>
    <property type="evidence" value="ECO:0007669"/>
    <property type="project" value="InterPro"/>
</dbReference>
<reference evidence="4" key="1">
    <citation type="submission" date="2023-07" db="EMBL/GenBank/DDBJ databases">
        <title>Chromosome-level Genome Assembly of Striped Snakehead (Channa striata).</title>
        <authorList>
            <person name="Liu H."/>
        </authorList>
    </citation>
    <scope>NUCLEOTIDE SEQUENCE</scope>
    <source>
        <strain evidence="4">Gz</strain>
        <tissue evidence="4">Muscle</tissue>
    </source>
</reference>
<feature type="region of interest" description="Disordered" evidence="2">
    <location>
        <begin position="171"/>
        <end position="204"/>
    </location>
</feature>
<keyword evidence="5" id="KW-1185">Reference proteome</keyword>
<name>A0AA88LRZ5_CHASR</name>
<proteinExistence type="predicted"/>